<dbReference type="GO" id="GO:0046872">
    <property type="term" value="F:metal ion binding"/>
    <property type="evidence" value="ECO:0007669"/>
    <property type="project" value="UniProtKB-KW"/>
</dbReference>
<evidence type="ECO:0000256" key="6">
    <source>
        <dbReference type="ARBA" id="ARBA00022723"/>
    </source>
</evidence>
<dbReference type="PROSITE" id="PS51438">
    <property type="entry name" value="ALBUMIN_2"/>
    <property type="match status" value="1"/>
</dbReference>
<evidence type="ECO:0000256" key="13">
    <source>
        <dbReference type="ARBA" id="ARBA00039343"/>
    </source>
</evidence>
<evidence type="ECO:0000313" key="15">
    <source>
        <dbReference type="EMBL" id="OBS71502.1"/>
    </source>
</evidence>
<keyword evidence="4" id="KW-0597">Phosphoprotein</keyword>
<accession>A0A1A6H1K8</accession>
<evidence type="ECO:0000256" key="5">
    <source>
        <dbReference type="ARBA" id="ARBA00022685"/>
    </source>
</evidence>
<dbReference type="OrthoDB" id="9875082at2759"/>
<dbReference type="STRING" id="56216.A0A1A6H1K8"/>
<gene>
    <name evidence="15" type="ORF">A6R68_13920</name>
</gene>
<dbReference type="GO" id="GO:0008289">
    <property type="term" value="F:lipid binding"/>
    <property type="evidence" value="ECO:0007669"/>
    <property type="project" value="UniProtKB-KW"/>
</dbReference>
<reference evidence="15 16" key="1">
    <citation type="submission" date="2016-06" db="EMBL/GenBank/DDBJ databases">
        <title>The Draft Genome Sequence and Annotation of the Desert Woodrat Neotoma lepida.</title>
        <authorList>
            <person name="Campbell M."/>
            <person name="Oakeson K.F."/>
            <person name="Yandell M."/>
            <person name="Halpert J.R."/>
            <person name="Dearing D."/>
        </authorList>
    </citation>
    <scope>NUCLEOTIDE SEQUENCE [LARGE SCALE GENOMIC DNA]</scope>
    <source>
        <strain evidence="15">417</strain>
        <tissue evidence="15">Liver</tissue>
    </source>
</reference>
<proteinExistence type="predicted"/>
<keyword evidence="5" id="KW-0165">Cleavage on pair of basic residues</keyword>
<dbReference type="SUPFAM" id="SSF48552">
    <property type="entry name" value="Serum albumin-like"/>
    <property type="match status" value="1"/>
</dbReference>
<evidence type="ECO:0000256" key="9">
    <source>
        <dbReference type="ARBA" id="ARBA00022837"/>
    </source>
</evidence>
<protein>
    <recommendedName>
        <fullName evidence="13">Albumin</fullName>
    </recommendedName>
</protein>
<dbReference type="Pfam" id="PF00273">
    <property type="entry name" value="Serum_albumin"/>
    <property type="match status" value="1"/>
</dbReference>
<comment type="caution">
    <text evidence="15">The sequence shown here is derived from an EMBL/GenBank/DDBJ whole genome shotgun (WGS) entry which is preliminary data.</text>
</comment>
<feature type="domain" description="Albumin" evidence="14">
    <location>
        <begin position="1"/>
        <end position="111"/>
    </location>
</feature>
<keyword evidence="7" id="KW-0677">Repeat</keyword>
<evidence type="ECO:0000256" key="8">
    <source>
        <dbReference type="ARBA" id="ARBA00022833"/>
    </source>
</evidence>
<evidence type="ECO:0000256" key="2">
    <source>
        <dbReference type="ARBA" id="ARBA00022481"/>
    </source>
</evidence>
<keyword evidence="9" id="KW-0106">Calcium</keyword>
<dbReference type="GO" id="GO:1903981">
    <property type="term" value="F:enterobactin binding"/>
    <property type="evidence" value="ECO:0007669"/>
    <property type="project" value="TreeGrafter"/>
</dbReference>
<dbReference type="InterPro" id="IPR020858">
    <property type="entry name" value="Serum_albumin-like"/>
</dbReference>
<dbReference type="Gene3D" id="1.10.246.10">
    <property type="match status" value="1"/>
</dbReference>
<dbReference type="GO" id="GO:0072562">
    <property type="term" value="C:blood microparticle"/>
    <property type="evidence" value="ECO:0007669"/>
    <property type="project" value="TreeGrafter"/>
</dbReference>
<dbReference type="EMBL" id="LZPO01056828">
    <property type="protein sequence ID" value="OBS71502.1"/>
    <property type="molecule type" value="Genomic_DNA"/>
</dbReference>
<sequence>MSQKFPKADFTEITKLATDVTKITQECCHGDLLECADDRAELAKYMCEHQASISSKLQACCDKPVLQKSHCIAEVENDDMPADLPPSLEKIFEKNDSCSRYHEDKDMFLSK</sequence>
<keyword evidence="16" id="KW-1185">Reference proteome</keyword>
<dbReference type="PANTHER" id="PTHR11385">
    <property type="entry name" value="SERUM ALBUMIN-RELATED"/>
    <property type="match status" value="1"/>
</dbReference>
<keyword evidence="2" id="KW-0488">Methylation</keyword>
<evidence type="ECO:0000259" key="14">
    <source>
        <dbReference type="PROSITE" id="PS51438"/>
    </source>
</evidence>
<dbReference type="GO" id="GO:0005737">
    <property type="term" value="C:cytoplasm"/>
    <property type="evidence" value="ECO:0007669"/>
    <property type="project" value="TreeGrafter"/>
</dbReference>
<comment type="subcellular location">
    <subcellularLocation>
        <location evidence="1">Secreted</location>
    </subcellularLocation>
</comment>
<keyword evidence="6" id="KW-0479">Metal-binding</keyword>
<evidence type="ECO:0000256" key="1">
    <source>
        <dbReference type="ARBA" id="ARBA00004613"/>
    </source>
</evidence>
<keyword evidence="11" id="KW-0446">Lipid-binding</keyword>
<evidence type="ECO:0000256" key="4">
    <source>
        <dbReference type="ARBA" id="ARBA00022553"/>
    </source>
</evidence>
<keyword evidence="12" id="KW-1015">Disulfide bond</keyword>
<dbReference type="PANTHER" id="PTHR11385:SF15">
    <property type="entry name" value="ALBUMIN"/>
    <property type="match status" value="1"/>
</dbReference>
<dbReference type="AlphaFoldDB" id="A0A1A6H1K8"/>
<organism evidence="15 16">
    <name type="scientific">Neotoma lepida</name>
    <name type="common">Desert woodrat</name>
    <dbReference type="NCBI Taxonomy" id="56216"/>
    <lineage>
        <taxon>Eukaryota</taxon>
        <taxon>Metazoa</taxon>
        <taxon>Chordata</taxon>
        <taxon>Craniata</taxon>
        <taxon>Vertebrata</taxon>
        <taxon>Euteleostomi</taxon>
        <taxon>Mammalia</taxon>
        <taxon>Eutheria</taxon>
        <taxon>Euarchontoglires</taxon>
        <taxon>Glires</taxon>
        <taxon>Rodentia</taxon>
        <taxon>Myomorpha</taxon>
        <taxon>Muroidea</taxon>
        <taxon>Cricetidae</taxon>
        <taxon>Neotominae</taxon>
        <taxon>Neotoma</taxon>
    </lineage>
</organism>
<name>A0A1A6H1K8_NEOLE</name>
<evidence type="ECO:0000256" key="10">
    <source>
        <dbReference type="ARBA" id="ARBA00023008"/>
    </source>
</evidence>
<evidence type="ECO:0000313" key="16">
    <source>
        <dbReference type="Proteomes" id="UP000092124"/>
    </source>
</evidence>
<evidence type="ECO:0000256" key="12">
    <source>
        <dbReference type="ARBA" id="ARBA00023157"/>
    </source>
</evidence>
<dbReference type="InterPro" id="IPR014760">
    <property type="entry name" value="Serum_albumin_N"/>
</dbReference>
<evidence type="ECO:0000256" key="7">
    <source>
        <dbReference type="ARBA" id="ARBA00022737"/>
    </source>
</evidence>
<dbReference type="InterPro" id="IPR000264">
    <property type="entry name" value="ALB/AFP/VDB"/>
</dbReference>
<dbReference type="Proteomes" id="UP000092124">
    <property type="component" value="Unassembled WGS sequence"/>
</dbReference>
<dbReference type="SMART" id="SM00103">
    <property type="entry name" value="ALBUMIN"/>
    <property type="match status" value="1"/>
</dbReference>
<keyword evidence="3" id="KW-0964">Secreted</keyword>
<keyword evidence="8" id="KW-0862">Zinc</keyword>
<evidence type="ECO:0000256" key="3">
    <source>
        <dbReference type="ARBA" id="ARBA00022525"/>
    </source>
</evidence>
<keyword evidence="10" id="KW-0186">Copper</keyword>
<evidence type="ECO:0000256" key="11">
    <source>
        <dbReference type="ARBA" id="ARBA00023121"/>
    </source>
</evidence>